<dbReference type="Proteomes" id="UP000545761">
    <property type="component" value="Unassembled WGS sequence"/>
</dbReference>
<protein>
    <submittedName>
        <fullName evidence="2">Uncharacterized protein</fullName>
    </submittedName>
</protein>
<proteinExistence type="predicted"/>
<name>A0A7W0DV68_9ACTN</name>
<dbReference type="RefSeq" id="WP_181662796.1">
    <property type="nucleotide sequence ID" value="NZ_JACEHE010000059.1"/>
</dbReference>
<organism evidence="2 3">
    <name type="scientific">Streptomyces himalayensis subsp. himalayensis</name>
    <dbReference type="NCBI Taxonomy" id="2756131"/>
    <lineage>
        <taxon>Bacteria</taxon>
        <taxon>Bacillati</taxon>
        <taxon>Actinomycetota</taxon>
        <taxon>Actinomycetes</taxon>
        <taxon>Kitasatosporales</taxon>
        <taxon>Streptomycetaceae</taxon>
        <taxon>Streptomyces</taxon>
        <taxon>Streptomyces himalayensis</taxon>
    </lineage>
</organism>
<comment type="caution">
    <text evidence="2">The sequence shown here is derived from an EMBL/GenBank/DDBJ whole genome shotgun (WGS) entry which is preliminary data.</text>
</comment>
<gene>
    <name evidence="2" type="ORF">H1D24_40640</name>
</gene>
<dbReference type="EMBL" id="JACEHE010000059">
    <property type="protein sequence ID" value="MBA2951886.1"/>
    <property type="molecule type" value="Genomic_DNA"/>
</dbReference>
<reference evidence="2 3" key="1">
    <citation type="submission" date="2020-07" db="EMBL/GenBank/DDBJ databases">
        <title>Streptomyces isolated from Indian soil.</title>
        <authorList>
            <person name="Mandal S."/>
            <person name="Maiti P.K."/>
        </authorList>
    </citation>
    <scope>NUCLEOTIDE SEQUENCE [LARGE SCALE GENOMIC DNA]</scope>
    <source>
        <strain evidence="2 3">PSKA28</strain>
    </source>
</reference>
<accession>A0A7W0DV68</accession>
<feature type="compositionally biased region" description="Basic residues" evidence="1">
    <location>
        <begin position="151"/>
        <end position="164"/>
    </location>
</feature>
<evidence type="ECO:0000313" key="3">
    <source>
        <dbReference type="Proteomes" id="UP000545761"/>
    </source>
</evidence>
<dbReference type="AlphaFoldDB" id="A0A7W0DV68"/>
<evidence type="ECO:0000256" key="1">
    <source>
        <dbReference type="SAM" id="MobiDB-lite"/>
    </source>
</evidence>
<sequence length="229" mass="25265">MFLGVGQLPATVEFSPGLTVIYGASETGKSYIEKSVDYTLGASELKPIPEDEGYSRILLRLRVDDGRALKRSRGPADSTIAVFNCDLRQLTTAPADATLSYKHSSTSQRNIYRYLLKVLGIDGLTILRNSRGEVRRSVRRHHSRSGCSGAMRHRAAGVRTRRTSSRGPQTGRAWWSTAARQTASTPVDDHVIPRGQLPGFRVERPSCNQRKTGRRAGTGIVMVHTRDDS</sequence>
<evidence type="ECO:0000313" key="2">
    <source>
        <dbReference type="EMBL" id="MBA2951886.1"/>
    </source>
</evidence>
<feature type="region of interest" description="Disordered" evidence="1">
    <location>
        <begin position="140"/>
        <end position="174"/>
    </location>
</feature>